<comment type="caution">
    <text evidence="2">The sequence shown here is derived from an EMBL/GenBank/DDBJ whole genome shotgun (WGS) entry which is preliminary data.</text>
</comment>
<evidence type="ECO:0000256" key="1">
    <source>
        <dbReference type="SAM" id="Coils"/>
    </source>
</evidence>
<keyword evidence="3" id="KW-1185">Reference proteome</keyword>
<dbReference type="EMBL" id="BPUB01000002">
    <property type="protein sequence ID" value="GJG59012.1"/>
    <property type="molecule type" value="Genomic_DNA"/>
</dbReference>
<proteinExistence type="predicted"/>
<name>A0A9R1CAJ1_9BACT</name>
<feature type="coiled-coil region" evidence="1">
    <location>
        <begin position="11"/>
        <end position="57"/>
    </location>
</feature>
<protein>
    <submittedName>
        <fullName evidence="2">Uncharacterized protein</fullName>
    </submittedName>
</protein>
<reference evidence="2" key="1">
    <citation type="journal article" date="2022" name="Int. J. Syst. Evol. Microbiol.">
        <title>Prevotella lacticifex sp. nov., isolated from the rumen of cows.</title>
        <authorList>
            <person name="Shinkai T."/>
            <person name="Ikeyama N."/>
            <person name="Kumagai M."/>
            <person name="Ohmori H."/>
            <person name="Sakamoto M."/>
            <person name="Ohkuma M."/>
            <person name="Mitsumori M."/>
        </authorList>
    </citation>
    <scope>NUCLEOTIDE SEQUENCE</scope>
    <source>
        <strain evidence="2">R5076</strain>
    </source>
</reference>
<dbReference type="Proteomes" id="UP000825483">
    <property type="component" value="Unassembled WGS sequence"/>
</dbReference>
<organism evidence="2 3">
    <name type="scientific">Prevotella lacticifex</name>
    <dbReference type="NCBI Taxonomy" id="2854755"/>
    <lineage>
        <taxon>Bacteria</taxon>
        <taxon>Pseudomonadati</taxon>
        <taxon>Bacteroidota</taxon>
        <taxon>Bacteroidia</taxon>
        <taxon>Bacteroidales</taxon>
        <taxon>Prevotellaceae</taxon>
        <taxon>Prevotella</taxon>
    </lineage>
</organism>
<evidence type="ECO:0000313" key="3">
    <source>
        <dbReference type="Proteomes" id="UP000825483"/>
    </source>
</evidence>
<dbReference type="RefSeq" id="WP_223928975.1">
    <property type="nucleotide sequence ID" value="NZ_BPTU01000001.1"/>
</dbReference>
<evidence type="ECO:0000313" key="2">
    <source>
        <dbReference type="EMBL" id="GJG59012.1"/>
    </source>
</evidence>
<keyword evidence="1" id="KW-0175">Coiled coil</keyword>
<accession>A0A9R1CAJ1</accession>
<dbReference type="GeneID" id="72466945"/>
<dbReference type="AlphaFoldDB" id="A0A9R1CAJ1"/>
<gene>
    <name evidence="2" type="ORF">PRLR5076_18630</name>
</gene>
<sequence>MKSLGTFKGIATRLKKQIVEAKNVIVECENKYNGNPCKRTLSALDAAERKFEELTVRLGYITETIEHYDFYKWCWEQEEEQAMGYADFYNHLS</sequence>